<reference evidence="1" key="2">
    <citation type="submission" date="2021-04" db="EMBL/GenBank/DDBJ databases">
        <title>Isolation and characterization of a novel species of the genus Sulfurimonas.</title>
        <authorList>
            <person name="Fukui M."/>
        </authorList>
    </citation>
    <scope>NUCLEOTIDE SEQUENCE</scope>
    <source>
        <strain evidence="1">H1576</strain>
    </source>
</reference>
<keyword evidence="2" id="KW-1185">Reference proteome</keyword>
<name>A0A975B1D1_9BACT</name>
<dbReference type="Proteomes" id="UP000671852">
    <property type="component" value="Chromosome"/>
</dbReference>
<evidence type="ECO:0000313" key="1">
    <source>
        <dbReference type="EMBL" id="QSZ42318.1"/>
    </source>
</evidence>
<proteinExistence type="predicted"/>
<dbReference type="EMBL" id="CP046072">
    <property type="protein sequence ID" value="QSZ42318.1"/>
    <property type="molecule type" value="Genomic_DNA"/>
</dbReference>
<dbReference type="InterPro" id="IPR036322">
    <property type="entry name" value="WD40_repeat_dom_sf"/>
</dbReference>
<gene>
    <name evidence="1" type="ORF">GJV85_09425</name>
</gene>
<sequence length="315" mass="35529">MKIFLILLSLSCYLFSLQNEPVLKFEASGPVVDIHITKEKLYAATKLSCVDIFDLKTAQKINKIEVPKIVNFMGQKSDSKVYSLDVLNGSVVLLSQSDKGFRRVHIVKDEKLKLLISKNDEMYISEVKFLDEKNLILGLLSNEIISFNIEKKSVNWRVQVSQSKFSDFVLNESRDRVVVADESGELKILNTNTGVLIERLSGQNLDNVFQVDYKNGIIATAGQDRRVVIYDVENFIEYYKTSSFLIYSVGLSPSGVTVAYASDENNNVTLFDTVSKKEIGIFTGNTMTLNKILFLNESEFLVASDARVINLFKVK</sequence>
<dbReference type="Gene3D" id="2.130.10.10">
    <property type="entry name" value="YVTN repeat-like/Quinoprotein amine dehydrogenase"/>
    <property type="match status" value="1"/>
</dbReference>
<accession>A0A975B1D1</accession>
<dbReference type="InterPro" id="IPR015943">
    <property type="entry name" value="WD40/YVTN_repeat-like_dom_sf"/>
</dbReference>
<dbReference type="SUPFAM" id="SSF50978">
    <property type="entry name" value="WD40 repeat-like"/>
    <property type="match status" value="1"/>
</dbReference>
<dbReference type="KEGG" id="saqt:GJV85_09425"/>
<dbReference type="AlphaFoldDB" id="A0A975B1D1"/>
<evidence type="ECO:0000313" key="2">
    <source>
        <dbReference type="Proteomes" id="UP000671852"/>
    </source>
</evidence>
<reference evidence="1" key="1">
    <citation type="submission" date="2019-11" db="EMBL/GenBank/DDBJ databases">
        <authorList>
            <person name="Kojima H."/>
        </authorList>
    </citation>
    <scope>NUCLEOTIDE SEQUENCE</scope>
    <source>
        <strain evidence="1">H1576</strain>
    </source>
</reference>
<protein>
    <submittedName>
        <fullName evidence="1">WD40 repeat domain-containing protein</fullName>
    </submittedName>
</protein>
<organism evidence="1 2">
    <name type="scientific">Sulfurimonas aquatica</name>
    <dbReference type="NCBI Taxonomy" id="2672570"/>
    <lineage>
        <taxon>Bacteria</taxon>
        <taxon>Pseudomonadati</taxon>
        <taxon>Campylobacterota</taxon>
        <taxon>Epsilonproteobacteria</taxon>
        <taxon>Campylobacterales</taxon>
        <taxon>Sulfurimonadaceae</taxon>
        <taxon>Sulfurimonas</taxon>
    </lineage>
</organism>
<dbReference type="RefSeq" id="WP_207561134.1">
    <property type="nucleotide sequence ID" value="NZ_CP046072.1"/>
</dbReference>